<proteinExistence type="predicted"/>
<protein>
    <submittedName>
        <fullName evidence="1">Uncharacterized protein</fullName>
    </submittedName>
</protein>
<organism evidence="1 2">
    <name type="scientific">Hypoxylon rubiginosum</name>
    <dbReference type="NCBI Taxonomy" id="110542"/>
    <lineage>
        <taxon>Eukaryota</taxon>
        <taxon>Fungi</taxon>
        <taxon>Dikarya</taxon>
        <taxon>Ascomycota</taxon>
        <taxon>Pezizomycotina</taxon>
        <taxon>Sordariomycetes</taxon>
        <taxon>Xylariomycetidae</taxon>
        <taxon>Xylariales</taxon>
        <taxon>Hypoxylaceae</taxon>
        <taxon>Hypoxylon</taxon>
    </lineage>
</organism>
<dbReference type="Proteomes" id="UP001497700">
    <property type="component" value="Unassembled WGS sequence"/>
</dbReference>
<reference evidence="1 2" key="1">
    <citation type="journal article" date="2022" name="New Phytol.">
        <title>Ecological generalism drives hyperdiversity of secondary metabolite gene clusters in xylarialean endophytes.</title>
        <authorList>
            <person name="Franco M.E.E."/>
            <person name="Wisecaver J.H."/>
            <person name="Arnold A.E."/>
            <person name="Ju Y.M."/>
            <person name="Slot J.C."/>
            <person name="Ahrendt S."/>
            <person name="Moore L.P."/>
            <person name="Eastman K.E."/>
            <person name="Scott K."/>
            <person name="Konkel Z."/>
            <person name="Mondo S.J."/>
            <person name="Kuo A."/>
            <person name="Hayes R.D."/>
            <person name="Haridas S."/>
            <person name="Andreopoulos B."/>
            <person name="Riley R."/>
            <person name="LaButti K."/>
            <person name="Pangilinan J."/>
            <person name="Lipzen A."/>
            <person name="Amirebrahimi M."/>
            <person name="Yan J."/>
            <person name="Adam C."/>
            <person name="Keymanesh K."/>
            <person name="Ng V."/>
            <person name="Louie K."/>
            <person name="Northen T."/>
            <person name="Drula E."/>
            <person name="Henrissat B."/>
            <person name="Hsieh H.M."/>
            <person name="Youens-Clark K."/>
            <person name="Lutzoni F."/>
            <person name="Miadlikowska J."/>
            <person name="Eastwood D.C."/>
            <person name="Hamelin R.C."/>
            <person name="Grigoriev I.V."/>
            <person name="U'Ren J.M."/>
        </authorList>
    </citation>
    <scope>NUCLEOTIDE SEQUENCE [LARGE SCALE GENOMIC DNA]</scope>
    <source>
        <strain evidence="1 2">CBS 119005</strain>
    </source>
</reference>
<dbReference type="EMBL" id="MU393609">
    <property type="protein sequence ID" value="KAI4859869.1"/>
    <property type="molecule type" value="Genomic_DNA"/>
</dbReference>
<evidence type="ECO:0000313" key="2">
    <source>
        <dbReference type="Proteomes" id="UP001497700"/>
    </source>
</evidence>
<keyword evidence="2" id="KW-1185">Reference proteome</keyword>
<name>A0ACB9YKD5_9PEZI</name>
<sequence>MATATPHARSSLRRTACDRCRHSKLRCFRDENQQKCARCLRLELRCEVAPARPPGRPRKVVSPPTPAGGESADPILDIPSSPQLRGQGHNYFEGRNGEPLVQSPVQSPEELLPGSDDQQQFRTIFGQKPMPSHSNINGWTLTSVAPPSEFRIPEWYEMSCFDAGFLPIRDPLEVHSLFTVRLDRHECIKELSHLNVDLHVQSQALRELIDTGRIKFSTFTDHFPPPAGDGVSLAEKLLIMSQRFQQAITNLGWVVKNEPEPPHATAPVPIDDDLAVDPLLNGSGPSPTSAGQAGDSQYVAEQDSPLETPFVLLLVSCYVQIVNMWEIMYFHVHRRILGVDRDQLTLSDPGKGIQMGAFYIFSGRLQTMFFCQAVLYFLENIDRGLSILPEQRQQGVSGLLSHRQNFDLLQRELGGHVSEGVNERVRALRDSVERARICSLQDVGW</sequence>
<evidence type="ECO:0000313" key="1">
    <source>
        <dbReference type="EMBL" id="KAI4859869.1"/>
    </source>
</evidence>
<comment type="caution">
    <text evidence="1">The sequence shown here is derived from an EMBL/GenBank/DDBJ whole genome shotgun (WGS) entry which is preliminary data.</text>
</comment>
<accession>A0ACB9YKD5</accession>
<gene>
    <name evidence="1" type="ORF">F4820DRAFT_453464</name>
</gene>